<feature type="transmembrane region" description="Helical" evidence="1">
    <location>
        <begin position="21"/>
        <end position="41"/>
    </location>
</feature>
<protein>
    <recommendedName>
        <fullName evidence="3">Biotin transporter BioY</fullName>
    </recommendedName>
</protein>
<feature type="transmembrane region" description="Helical" evidence="1">
    <location>
        <begin position="47"/>
        <end position="64"/>
    </location>
</feature>
<proteinExistence type="predicted"/>
<name>A0A381Y836_9ZZZZ</name>
<evidence type="ECO:0000256" key="1">
    <source>
        <dbReference type="SAM" id="Phobius"/>
    </source>
</evidence>
<dbReference type="EMBL" id="UINC01017583">
    <property type="protein sequence ID" value="SVA73060.1"/>
    <property type="molecule type" value="Genomic_DNA"/>
</dbReference>
<dbReference type="Gene3D" id="1.10.1760.20">
    <property type="match status" value="1"/>
</dbReference>
<dbReference type="GO" id="GO:0015225">
    <property type="term" value="F:biotin transmembrane transporter activity"/>
    <property type="evidence" value="ECO:0007669"/>
    <property type="project" value="InterPro"/>
</dbReference>
<evidence type="ECO:0000313" key="2">
    <source>
        <dbReference type="EMBL" id="SVA73060.1"/>
    </source>
</evidence>
<dbReference type="PANTHER" id="PTHR34295">
    <property type="entry name" value="BIOTIN TRANSPORTER BIOY"/>
    <property type="match status" value="1"/>
</dbReference>
<organism evidence="2">
    <name type="scientific">marine metagenome</name>
    <dbReference type="NCBI Taxonomy" id="408172"/>
    <lineage>
        <taxon>unclassified sequences</taxon>
        <taxon>metagenomes</taxon>
        <taxon>ecological metagenomes</taxon>
    </lineage>
</organism>
<keyword evidence="1" id="KW-0472">Membrane</keyword>
<reference evidence="2" key="1">
    <citation type="submission" date="2018-05" db="EMBL/GenBank/DDBJ databases">
        <authorList>
            <person name="Lanie J.A."/>
            <person name="Ng W.-L."/>
            <person name="Kazmierczak K.M."/>
            <person name="Andrzejewski T.M."/>
            <person name="Davidsen T.M."/>
            <person name="Wayne K.J."/>
            <person name="Tettelin H."/>
            <person name="Glass J.I."/>
            <person name="Rusch D."/>
            <person name="Podicherti R."/>
            <person name="Tsui H.-C.T."/>
            <person name="Winkler M.E."/>
        </authorList>
    </citation>
    <scope>NUCLEOTIDE SEQUENCE</scope>
</reference>
<evidence type="ECO:0008006" key="3">
    <source>
        <dbReference type="Google" id="ProtNLM"/>
    </source>
</evidence>
<feature type="transmembrane region" description="Helical" evidence="1">
    <location>
        <begin position="71"/>
        <end position="88"/>
    </location>
</feature>
<keyword evidence="1" id="KW-0812">Transmembrane</keyword>
<dbReference type="AlphaFoldDB" id="A0A381Y836"/>
<accession>A0A381Y836</accession>
<gene>
    <name evidence="2" type="ORF">METZ01_LOCUS125914</name>
</gene>
<feature type="transmembrane region" description="Helical" evidence="1">
    <location>
        <begin position="94"/>
        <end position="112"/>
    </location>
</feature>
<dbReference type="InterPro" id="IPR003784">
    <property type="entry name" value="BioY"/>
</dbReference>
<dbReference type="PANTHER" id="PTHR34295:SF1">
    <property type="entry name" value="BIOTIN TRANSPORTER BIOY"/>
    <property type="match status" value="1"/>
</dbReference>
<sequence length="113" mass="11779">MKTKTITFDQAGILSIDDNTANIFTIILGSFLIAVLAQISIPIPFTPIPITGQTIGVVLVGGLLGARRGAMAVLTYLMEGAIGLPVFAQMKAGAHVLVGPTAGYLWGFIFAAF</sequence>
<dbReference type="GO" id="GO:0005886">
    <property type="term" value="C:plasma membrane"/>
    <property type="evidence" value="ECO:0007669"/>
    <property type="project" value="InterPro"/>
</dbReference>
<dbReference type="Pfam" id="PF02632">
    <property type="entry name" value="BioY"/>
    <property type="match status" value="1"/>
</dbReference>
<keyword evidence="1" id="KW-1133">Transmembrane helix</keyword>
<feature type="non-terminal residue" evidence="2">
    <location>
        <position position="113"/>
    </location>
</feature>